<dbReference type="Proteomes" id="UP001231189">
    <property type="component" value="Unassembled WGS sequence"/>
</dbReference>
<accession>A0AAD8U0B6</accession>
<dbReference type="Pfam" id="PF25597">
    <property type="entry name" value="SH3_retrovirus"/>
    <property type="match status" value="1"/>
</dbReference>
<dbReference type="InterPro" id="IPR036875">
    <property type="entry name" value="Znf_CCHC_sf"/>
</dbReference>
<dbReference type="EMBL" id="JAUUTY010000001">
    <property type="protein sequence ID" value="KAK1697510.1"/>
    <property type="molecule type" value="Genomic_DNA"/>
</dbReference>
<organism evidence="6 7">
    <name type="scientific">Lolium multiflorum</name>
    <name type="common">Italian ryegrass</name>
    <name type="synonym">Lolium perenne subsp. multiflorum</name>
    <dbReference type="NCBI Taxonomy" id="4521"/>
    <lineage>
        <taxon>Eukaryota</taxon>
        <taxon>Viridiplantae</taxon>
        <taxon>Streptophyta</taxon>
        <taxon>Embryophyta</taxon>
        <taxon>Tracheophyta</taxon>
        <taxon>Spermatophyta</taxon>
        <taxon>Magnoliopsida</taxon>
        <taxon>Liliopsida</taxon>
        <taxon>Poales</taxon>
        <taxon>Poaceae</taxon>
        <taxon>BOP clade</taxon>
        <taxon>Pooideae</taxon>
        <taxon>Poodae</taxon>
        <taxon>Poeae</taxon>
        <taxon>Poeae Chloroplast Group 2 (Poeae type)</taxon>
        <taxon>Loliodinae</taxon>
        <taxon>Loliinae</taxon>
        <taxon>Lolium</taxon>
    </lineage>
</organism>
<feature type="region of interest" description="Disordered" evidence="3">
    <location>
        <begin position="700"/>
        <end position="754"/>
    </location>
</feature>
<feature type="region of interest" description="Disordered" evidence="3">
    <location>
        <begin position="1696"/>
        <end position="1742"/>
    </location>
</feature>
<keyword evidence="2" id="KW-0175">Coiled coil</keyword>
<dbReference type="SUPFAM" id="SSF57756">
    <property type="entry name" value="Retrovirus zinc finger-like domains"/>
    <property type="match status" value="1"/>
</dbReference>
<name>A0AAD8U0B6_LOLMU</name>
<evidence type="ECO:0000256" key="1">
    <source>
        <dbReference type="PROSITE-ProRule" id="PRU00047"/>
    </source>
</evidence>
<reference evidence="6" key="1">
    <citation type="submission" date="2023-07" db="EMBL/GenBank/DDBJ databases">
        <title>A chromosome-level genome assembly of Lolium multiflorum.</title>
        <authorList>
            <person name="Chen Y."/>
            <person name="Copetti D."/>
            <person name="Kolliker R."/>
            <person name="Studer B."/>
        </authorList>
    </citation>
    <scope>NUCLEOTIDE SEQUENCE</scope>
    <source>
        <strain evidence="6">02402/16</strain>
        <tissue evidence="6">Leaf</tissue>
    </source>
</reference>
<keyword evidence="1" id="KW-0863">Zinc-finger</keyword>
<dbReference type="InterPro" id="IPR001878">
    <property type="entry name" value="Znf_CCHC"/>
</dbReference>
<feature type="domain" description="Integrase catalytic" evidence="5">
    <location>
        <begin position="793"/>
        <end position="959"/>
    </location>
</feature>
<feature type="compositionally biased region" description="Low complexity" evidence="3">
    <location>
        <begin position="1070"/>
        <end position="1084"/>
    </location>
</feature>
<dbReference type="Gene3D" id="4.10.60.10">
    <property type="entry name" value="Zinc finger, CCHC-type"/>
    <property type="match status" value="1"/>
</dbReference>
<feature type="compositionally biased region" description="Basic and acidic residues" evidence="3">
    <location>
        <begin position="1591"/>
        <end position="1612"/>
    </location>
</feature>
<dbReference type="GO" id="GO:0008270">
    <property type="term" value="F:zinc ion binding"/>
    <property type="evidence" value="ECO:0007669"/>
    <property type="project" value="UniProtKB-KW"/>
</dbReference>
<feature type="coiled-coil region" evidence="2">
    <location>
        <begin position="487"/>
        <end position="514"/>
    </location>
</feature>
<keyword evidence="7" id="KW-1185">Reference proteome</keyword>
<dbReference type="InterPro" id="IPR036397">
    <property type="entry name" value="RNaseH_sf"/>
</dbReference>
<dbReference type="PROSITE" id="PS50994">
    <property type="entry name" value="INTEGRASE"/>
    <property type="match status" value="1"/>
</dbReference>
<feature type="region of interest" description="Disordered" evidence="3">
    <location>
        <begin position="1587"/>
        <end position="1620"/>
    </location>
</feature>
<feature type="compositionally biased region" description="Acidic residues" evidence="3">
    <location>
        <begin position="1715"/>
        <end position="1724"/>
    </location>
</feature>
<dbReference type="Gene3D" id="3.30.420.10">
    <property type="entry name" value="Ribonuclease H-like superfamily/Ribonuclease H"/>
    <property type="match status" value="1"/>
</dbReference>
<evidence type="ECO:0000313" key="6">
    <source>
        <dbReference type="EMBL" id="KAK1697510.1"/>
    </source>
</evidence>
<comment type="caution">
    <text evidence="6">The sequence shown here is derived from an EMBL/GenBank/DDBJ whole genome shotgun (WGS) entry which is preliminary data.</text>
</comment>
<dbReference type="InterPro" id="IPR039537">
    <property type="entry name" value="Retrotran_Ty1/copia-like"/>
</dbReference>
<evidence type="ECO:0008006" key="8">
    <source>
        <dbReference type="Google" id="ProtNLM"/>
    </source>
</evidence>
<proteinExistence type="predicted"/>
<evidence type="ECO:0000259" key="4">
    <source>
        <dbReference type="PROSITE" id="PS50158"/>
    </source>
</evidence>
<dbReference type="GO" id="GO:0015074">
    <property type="term" value="P:DNA integration"/>
    <property type="evidence" value="ECO:0007669"/>
    <property type="project" value="InterPro"/>
</dbReference>
<keyword evidence="1" id="KW-0862">Zinc</keyword>
<evidence type="ECO:0000256" key="2">
    <source>
        <dbReference type="SAM" id="Coils"/>
    </source>
</evidence>
<dbReference type="Pfam" id="PF00665">
    <property type="entry name" value="rve"/>
    <property type="match status" value="1"/>
</dbReference>
<keyword evidence="1" id="KW-0479">Metal-binding</keyword>
<dbReference type="InterPro" id="IPR001584">
    <property type="entry name" value="Integrase_cat-core"/>
</dbReference>
<protein>
    <recommendedName>
        <fullName evidence="8">Gag-pol polyprotein</fullName>
    </recommendedName>
</protein>
<dbReference type="InterPro" id="IPR012337">
    <property type="entry name" value="RNaseH-like_sf"/>
</dbReference>
<dbReference type="InterPro" id="IPR057670">
    <property type="entry name" value="SH3_retrovirus"/>
</dbReference>
<evidence type="ECO:0000313" key="7">
    <source>
        <dbReference type="Proteomes" id="UP001231189"/>
    </source>
</evidence>
<evidence type="ECO:0000259" key="5">
    <source>
        <dbReference type="PROSITE" id="PS50994"/>
    </source>
</evidence>
<feature type="compositionally biased region" description="Basic residues" evidence="3">
    <location>
        <begin position="1283"/>
        <end position="1294"/>
    </location>
</feature>
<feature type="domain" description="CCHC-type" evidence="4">
    <location>
        <begin position="309"/>
        <end position="323"/>
    </location>
</feature>
<evidence type="ECO:0000256" key="3">
    <source>
        <dbReference type="SAM" id="MobiDB-lite"/>
    </source>
</evidence>
<sequence>MVAGSLIRATSLFLGLGEVLLEPIIRLIYREFFSRRDFRALAVPGAGGEFRCSVELWEIILHGYREPQDPDRLTSTEFYNRQLNASARDKIRSGINRKLLDQVDDIVSAKELWDRIVVLQEGTDLIQSSLYETAKQEAYQFMIRDGESVFDAYARLGALKVRIKGLGGEKYNDGFEMNEAFIKSKVIAMIAVKQEDTNIGLHLQIMTKSADLNSDDLVSYVAANENMAKAGKRLKAMNRVDEASHNHEASHNLALKARADHGGEEAYDIEEDEEMTSTSDIATDFAFFAKKYKGKLPMLLNDKKKKRTCYNCDEESHFANECPYEKRVDKPKFIKGVKPRLKPNPINDRYKRNKGRAFVGAEYLSDEEEEDEEKEAGVAGLAFSKPGSLFTYDYSKDYSTENDVGSSFMARITQDDDSDDSSSSTTIGSCLMARETKVMEPPPSLSSVLDNEAENQDELTVLKELYNVRCTLRGEALVKFDFLMDSLKEKDESIEELEYHLNDKERRFNLLRQELKTERCISQGLKQQIETYELDKVKDLETIERAQLLTQELNASKEELEVAHASLTRDLDHLERANKLVKDELKKLGKNHDLLQESYSKALESMNDSIVDKNVASSSTTFTSEHAKLVAEHVRLQEELSLHVETNTYLESLVTKYGLNYYPNESACEQATTLEENVRLKKELAKFTTTKSKMGLDDLLSKQRSNNQKYGLGYTPKPYKKNNYKKEKPAQEKNKKVTNVGKAPKGKATSGDRTGPNNHYALFVDYYGDVYANYVGPPGKQLKKKHPIKSIVTTSRPLELLHLDLFGPSHYDTLGGSKYGLVIVDDYSRYSWVFLLKSKDETHREFITFAKKAQRTYESEIKAIRTDNGTEFKNYTMQEFVDDEGIKHEFSAPYTPQQNGVVERKNRTIIEMARTMLSEFNSPHNFWGEAISTAVHYSNRLFLRPLHNKTPYELLTGNKPNVTYIRVFGCKCLVKNNKGKLGKFETRTIEGIFVGYAENSHAYRYYNRSTGTIEVSCDVVFLEDNGSQVEQVVPCVAGNDDDPSSAIKHMGIGHIRPMEVHNDDQDDGVEVSSSPQVEPSSTQVEPSSATQDVSSTQDEPHPEEQEESPQPTEQDHDDDQETSSTHVQAQVVPHDQVLARDEFIDHEGTIRKIKAATRASDMKVDLVLGSISKGVVHEALVDPDWVIAMQEELECFNEVWSLVERPKDHRINVIGTKWVFKNKQDEDGIVIRNKARRTMSSDDEWTAEDRGTVAKRGRHSDVPPRRSTSRAPQTTGGSSAGGHTKKPAQKRKDKHAAQEDDEELPEYNIGDVHIGAWKRLRETNHYRFEAPTYTGGDKFFWTQSQQRMWLEYYDSREHMKNGTIVMPKAVKDVIEMHAATTYRFVVETLKNMGLYELVCLTPSDGCYCPLLVRQFHCTVYFHDDPARTMTWMTGKEKYSCNYLDFCDALGFGGGRAHGFKLYSQQRFNRGDIAFCYPREPTARPPTISGMFYSYLLLAKLFRESLISKSGDTSECRGYHLNLMYYCNPEHRRRIDGCDLIYSELRRCVRDRMTPNYAQYIQLLINKVVPAPLNTHGQRVKMEAFKVPVQGDRPDVPDMTPPERRSKESHDPTSSRFTRRPQHGISRFFSSMWQMCKNSNDVAHQSLAMTQETRRRQNEYMATRNITFPPPGPELEPVHAPNWEMPPLTDQMFQNFDPTWYGFGGPPPQPARVPTDDEDEEDEDAPASRDDGESSYSAGHEIF</sequence>
<dbReference type="SUPFAM" id="SSF53098">
    <property type="entry name" value="Ribonuclease H-like"/>
    <property type="match status" value="1"/>
</dbReference>
<dbReference type="PANTHER" id="PTHR42648">
    <property type="entry name" value="TRANSPOSASE, PUTATIVE-RELATED"/>
    <property type="match status" value="1"/>
</dbReference>
<dbReference type="SMART" id="SM00343">
    <property type="entry name" value="ZnF_C2HC"/>
    <property type="match status" value="1"/>
</dbReference>
<dbReference type="GO" id="GO:0003676">
    <property type="term" value="F:nucleic acid binding"/>
    <property type="evidence" value="ECO:0007669"/>
    <property type="project" value="InterPro"/>
</dbReference>
<feature type="compositionally biased region" description="Polar residues" evidence="3">
    <location>
        <begin position="1085"/>
        <end position="1096"/>
    </location>
</feature>
<dbReference type="PROSITE" id="PS50158">
    <property type="entry name" value="ZF_CCHC"/>
    <property type="match status" value="1"/>
</dbReference>
<dbReference type="PANTHER" id="PTHR42648:SF21">
    <property type="entry name" value="CYSTEINE-RICH RLK (RECEPTOR-LIKE PROTEIN KINASE) 8"/>
    <property type="match status" value="1"/>
</dbReference>
<gene>
    <name evidence="6" type="ORF">QYE76_014207</name>
</gene>
<feature type="region of interest" description="Disordered" evidence="3">
    <location>
        <begin position="1237"/>
        <end position="1305"/>
    </location>
</feature>
<feature type="coiled-coil region" evidence="2">
    <location>
        <begin position="543"/>
        <end position="591"/>
    </location>
</feature>
<feature type="compositionally biased region" description="Basic and acidic residues" evidence="3">
    <location>
        <begin position="724"/>
        <end position="735"/>
    </location>
</feature>
<feature type="region of interest" description="Disordered" evidence="3">
    <location>
        <begin position="1058"/>
        <end position="1134"/>
    </location>
</feature>